<dbReference type="InterPro" id="IPR050260">
    <property type="entry name" value="FAD-bd_OxRdtase"/>
</dbReference>
<dbReference type="PRINTS" id="PR00368">
    <property type="entry name" value="FADPNR"/>
</dbReference>
<dbReference type="InterPro" id="IPR036873">
    <property type="entry name" value="Rhodanese-like_dom_sf"/>
</dbReference>
<reference evidence="8 9" key="1">
    <citation type="submission" date="2020-03" db="EMBL/GenBank/DDBJ databases">
        <title>Genomic Encyclopedia of Type Strains, Phase IV (KMG-IV): sequencing the most valuable type-strain genomes for metagenomic binning, comparative biology and taxonomic classification.</title>
        <authorList>
            <person name="Goeker M."/>
        </authorList>
    </citation>
    <scope>NUCLEOTIDE SEQUENCE [LARGE SCALE GENOMIC DNA]</scope>
    <source>
        <strain evidence="8 9">DSM 24233</strain>
    </source>
</reference>
<keyword evidence="4" id="KW-0274">FAD</keyword>
<dbReference type="Proteomes" id="UP000580856">
    <property type="component" value="Unassembled WGS sequence"/>
</dbReference>
<dbReference type="RefSeq" id="WP_167940666.1">
    <property type="nucleotide sequence ID" value="NZ_JAATJA010000001.1"/>
</dbReference>
<keyword evidence="5" id="KW-0560">Oxidoreductase</keyword>
<dbReference type="PANTHER" id="PTHR43429:SF1">
    <property type="entry name" value="NAD(P)H SULFUR OXIDOREDUCTASE (COA-DEPENDENT)"/>
    <property type="match status" value="1"/>
</dbReference>
<evidence type="ECO:0000259" key="7">
    <source>
        <dbReference type="PROSITE" id="PS50206"/>
    </source>
</evidence>
<name>A0A846QFQ7_9BACT</name>
<dbReference type="PRINTS" id="PR00411">
    <property type="entry name" value="PNDRDTASEI"/>
</dbReference>
<dbReference type="GO" id="GO:0016740">
    <property type="term" value="F:transferase activity"/>
    <property type="evidence" value="ECO:0007669"/>
    <property type="project" value="UniProtKB-KW"/>
</dbReference>
<gene>
    <name evidence="8" type="ORF">GGQ74_001266</name>
</gene>
<dbReference type="SUPFAM" id="SSF55424">
    <property type="entry name" value="FAD/NAD-linked reductases, dimerisation (C-terminal) domain"/>
    <property type="match status" value="1"/>
</dbReference>
<dbReference type="InterPro" id="IPR036188">
    <property type="entry name" value="FAD/NAD-bd_sf"/>
</dbReference>
<dbReference type="PROSITE" id="PS50206">
    <property type="entry name" value="RHODANESE_3"/>
    <property type="match status" value="1"/>
</dbReference>
<proteinExistence type="inferred from homology"/>
<dbReference type="Pfam" id="PF02852">
    <property type="entry name" value="Pyr_redox_dim"/>
    <property type="match status" value="1"/>
</dbReference>
<dbReference type="PANTHER" id="PTHR43429">
    <property type="entry name" value="PYRIDINE NUCLEOTIDE-DISULFIDE OXIDOREDUCTASE DOMAIN-CONTAINING"/>
    <property type="match status" value="1"/>
</dbReference>
<keyword evidence="3" id="KW-0285">Flavoprotein</keyword>
<dbReference type="Pfam" id="PF07992">
    <property type="entry name" value="Pyr_redox_2"/>
    <property type="match status" value="1"/>
</dbReference>
<evidence type="ECO:0000256" key="3">
    <source>
        <dbReference type="ARBA" id="ARBA00022630"/>
    </source>
</evidence>
<dbReference type="InterPro" id="IPR016156">
    <property type="entry name" value="FAD/NAD-linked_Rdtase_dimer_sf"/>
</dbReference>
<dbReference type="InterPro" id="IPR004099">
    <property type="entry name" value="Pyr_nucl-diS_OxRdtase_dimer"/>
</dbReference>
<dbReference type="InterPro" id="IPR023753">
    <property type="entry name" value="FAD/NAD-binding_dom"/>
</dbReference>
<organism evidence="8 9">
    <name type="scientific">Desulfobaculum xiamenense</name>
    <dbReference type="NCBI Taxonomy" id="995050"/>
    <lineage>
        <taxon>Bacteria</taxon>
        <taxon>Pseudomonadati</taxon>
        <taxon>Thermodesulfobacteriota</taxon>
        <taxon>Desulfovibrionia</taxon>
        <taxon>Desulfovibrionales</taxon>
        <taxon>Desulfovibrionaceae</taxon>
        <taxon>Desulfobaculum</taxon>
    </lineage>
</organism>
<comment type="similarity">
    <text evidence="2">Belongs to the class-III pyridine nucleotide-disulfide oxidoreductase family.</text>
</comment>
<evidence type="ECO:0000256" key="6">
    <source>
        <dbReference type="ARBA" id="ARBA00023284"/>
    </source>
</evidence>
<dbReference type="InterPro" id="IPR001763">
    <property type="entry name" value="Rhodanese-like_dom"/>
</dbReference>
<dbReference type="EMBL" id="JAATJA010000001">
    <property type="protein sequence ID" value="NJB67626.1"/>
    <property type="molecule type" value="Genomic_DNA"/>
</dbReference>
<feature type="domain" description="Rhodanese" evidence="7">
    <location>
        <begin position="505"/>
        <end position="568"/>
    </location>
</feature>
<evidence type="ECO:0000256" key="2">
    <source>
        <dbReference type="ARBA" id="ARBA00009130"/>
    </source>
</evidence>
<evidence type="ECO:0000256" key="5">
    <source>
        <dbReference type="ARBA" id="ARBA00023002"/>
    </source>
</evidence>
<dbReference type="SUPFAM" id="SSF51905">
    <property type="entry name" value="FAD/NAD(P)-binding domain"/>
    <property type="match status" value="1"/>
</dbReference>
<keyword evidence="9" id="KW-1185">Reference proteome</keyword>
<dbReference type="GO" id="GO:0016491">
    <property type="term" value="F:oxidoreductase activity"/>
    <property type="evidence" value="ECO:0007669"/>
    <property type="project" value="UniProtKB-KW"/>
</dbReference>
<evidence type="ECO:0000313" key="8">
    <source>
        <dbReference type="EMBL" id="NJB67626.1"/>
    </source>
</evidence>
<dbReference type="SUPFAM" id="SSF52821">
    <property type="entry name" value="Rhodanese/Cell cycle control phosphatase"/>
    <property type="match status" value="1"/>
</dbReference>
<comment type="cofactor">
    <cofactor evidence="1">
        <name>FAD</name>
        <dbReference type="ChEBI" id="CHEBI:57692"/>
    </cofactor>
</comment>
<sequence length="572" mass="61016">MGRRIVIIGAVALGPKAACRARRLDPEAEITLIDRDTIISYGGCGIPYYVSGDIANVDELFSTVFHAVRDPEFFDVYKRVNVRTATEALSIDRKAKSVRVRDLKTGEESDIAYDTLVLATGSTPFVPPVEGVDLPGVVSISNLHKAIMLKDQIAAGKIGSAVVVGGGAIGLEMAEALTALWGVETTLVEMCDHVLPQAIGPDLAGLLTRHLEDNGVSVMASTRVQRIVGDEDGVTAVETDKGTIPCDLVIFGAGARPNTAIAREAGLAVGPFGGLLVDARMRTSDPNIYAGGDCVEVRNLITGGSMYLPLGSLANRQGRVIGTNIAGGNERFDGAVGTFCLKAFDMAVATAGLTLAQAKAAGFDAVEGLAVQADRAHFYPGHKWMFLKLVADRKTRRVLGVEAVGEAGDAVKARVDAVAALLGHHPDLDDVSNLEVGYAPPFASAMDIVNAAGNALKNVLDGFSHPVEPSVFLRDILPDESKIILDVRSAKQGEPMTRKYGKRWINIPQDELPRRYDELPRDVTLHVICNTGLRSYESQVLLRAKGFTDLVNVHGGYLFARMLDPTIVPDEA</sequence>
<keyword evidence="8" id="KW-0808">Transferase</keyword>
<accession>A0A846QFQ7</accession>
<evidence type="ECO:0000313" key="9">
    <source>
        <dbReference type="Proteomes" id="UP000580856"/>
    </source>
</evidence>
<keyword evidence="6" id="KW-0676">Redox-active center</keyword>
<dbReference type="Gene3D" id="3.40.250.10">
    <property type="entry name" value="Rhodanese-like domain"/>
    <property type="match status" value="1"/>
</dbReference>
<dbReference type="Gene3D" id="3.50.50.60">
    <property type="entry name" value="FAD/NAD(P)-binding domain"/>
    <property type="match status" value="2"/>
</dbReference>
<evidence type="ECO:0000256" key="4">
    <source>
        <dbReference type="ARBA" id="ARBA00022827"/>
    </source>
</evidence>
<protein>
    <submittedName>
        <fullName evidence="8">NADPH-dependent 2,4-dienoyl-CoA reductase/sulfur reductase-like enzyme/rhodanese-related sulfurtransferase</fullName>
    </submittedName>
</protein>
<dbReference type="Pfam" id="PF00581">
    <property type="entry name" value="Rhodanese"/>
    <property type="match status" value="1"/>
</dbReference>
<comment type="caution">
    <text evidence="8">The sequence shown here is derived from an EMBL/GenBank/DDBJ whole genome shotgun (WGS) entry which is preliminary data.</text>
</comment>
<dbReference type="AlphaFoldDB" id="A0A846QFQ7"/>
<evidence type="ECO:0000256" key="1">
    <source>
        <dbReference type="ARBA" id="ARBA00001974"/>
    </source>
</evidence>